<keyword evidence="1" id="KW-0812">Transmembrane</keyword>
<accession>A0A915IYW0</accession>
<keyword evidence="1" id="KW-0472">Membrane</keyword>
<protein>
    <submittedName>
        <fullName evidence="3">Uncharacterized protein</fullName>
    </submittedName>
</protein>
<dbReference type="Proteomes" id="UP000887565">
    <property type="component" value="Unplaced"/>
</dbReference>
<sequence>MEAKLFDNRGFSPRPSCDVEFGEKSWPRQKLFGCLSGLKSTNLLNFLSKNNKKTYFSLCVNLRLLKVSKIFCYLPQYTKENYLLNKNFFCLFRMIIVENSGHRITYNFRFFAFLLVIFACAFPTTILCFQPFDDSTLFKIDWPGRSTSFNAEEIFHKYSKVRFGGYLTECPGEKLFAVWGI</sequence>
<evidence type="ECO:0000256" key="1">
    <source>
        <dbReference type="SAM" id="Phobius"/>
    </source>
</evidence>
<keyword evidence="1" id="KW-1133">Transmembrane helix</keyword>
<dbReference type="WBParaSite" id="nRc.2.0.1.t18903-RA">
    <property type="protein sequence ID" value="nRc.2.0.1.t18903-RA"/>
    <property type="gene ID" value="nRc.2.0.1.g18903"/>
</dbReference>
<keyword evidence="2" id="KW-1185">Reference proteome</keyword>
<reference evidence="3" key="1">
    <citation type="submission" date="2022-11" db="UniProtKB">
        <authorList>
            <consortium name="WormBaseParasite"/>
        </authorList>
    </citation>
    <scope>IDENTIFICATION</scope>
</reference>
<organism evidence="2 3">
    <name type="scientific">Romanomermis culicivorax</name>
    <name type="common">Nematode worm</name>
    <dbReference type="NCBI Taxonomy" id="13658"/>
    <lineage>
        <taxon>Eukaryota</taxon>
        <taxon>Metazoa</taxon>
        <taxon>Ecdysozoa</taxon>
        <taxon>Nematoda</taxon>
        <taxon>Enoplea</taxon>
        <taxon>Dorylaimia</taxon>
        <taxon>Mermithida</taxon>
        <taxon>Mermithoidea</taxon>
        <taxon>Mermithidae</taxon>
        <taxon>Romanomermis</taxon>
    </lineage>
</organism>
<feature type="transmembrane region" description="Helical" evidence="1">
    <location>
        <begin position="110"/>
        <end position="132"/>
    </location>
</feature>
<name>A0A915IYW0_ROMCU</name>
<evidence type="ECO:0000313" key="3">
    <source>
        <dbReference type="WBParaSite" id="nRc.2.0.1.t18903-RA"/>
    </source>
</evidence>
<proteinExistence type="predicted"/>
<evidence type="ECO:0000313" key="2">
    <source>
        <dbReference type="Proteomes" id="UP000887565"/>
    </source>
</evidence>
<dbReference type="AlphaFoldDB" id="A0A915IYW0"/>